<organism evidence="1 2">
    <name type="scientific">Camellia lanceoleosa</name>
    <dbReference type="NCBI Taxonomy" id="1840588"/>
    <lineage>
        <taxon>Eukaryota</taxon>
        <taxon>Viridiplantae</taxon>
        <taxon>Streptophyta</taxon>
        <taxon>Embryophyta</taxon>
        <taxon>Tracheophyta</taxon>
        <taxon>Spermatophyta</taxon>
        <taxon>Magnoliopsida</taxon>
        <taxon>eudicotyledons</taxon>
        <taxon>Gunneridae</taxon>
        <taxon>Pentapetalae</taxon>
        <taxon>asterids</taxon>
        <taxon>Ericales</taxon>
        <taxon>Theaceae</taxon>
        <taxon>Camellia</taxon>
    </lineage>
</organism>
<evidence type="ECO:0000313" key="1">
    <source>
        <dbReference type="EMBL" id="KAI8028136.1"/>
    </source>
</evidence>
<dbReference type="Proteomes" id="UP001060215">
    <property type="component" value="Chromosome 3"/>
</dbReference>
<sequence>MTALWTVGVICVDTKGHIASGASSRGIALKVAGWFGLCLHEIDQAEARISLPGTSPKLKAIEIAAAYNSLSVGMGYFGSSMERPKVSILRTTKQQNRTDIDQFVARIDVGGSKG</sequence>
<comment type="caution">
    <text evidence="1">The sequence shown here is derived from an EMBL/GenBank/DDBJ whole genome shotgun (WGS) entry which is preliminary data.</text>
</comment>
<accession>A0ACC0IVG5</accession>
<proteinExistence type="predicted"/>
<dbReference type="EMBL" id="CM045760">
    <property type="protein sequence ID" value="KAI8028136.1"/>
    <property type="molecule type" value="Genomic_DNA"/>
</dbReference>
<gene>
    <name evidence="1" type="ORF">LOK49_LG02G00415</name>
</gene>
<evidence type="ECO:0000313" key="2">
    <source>
        <dbReference type="Proteomes" id="UP001060215"/>
    </source>
</evidence>
<name>A0ACC0IVG5_9ERIC</name>
<reference evidence="1 2" key="1">
    <citation type="journal article" date="2022" name="Plant J.">
        <title>Chromosome-level genome of Camellia lanceoleosa provides a valuable resource for understanding genome evolution and self-incompatibility.</title>
        <authorList>
            <person name="Gong W."/>
            <person name="Xiao S."/>
            <person name="Wang L."/>
            <person name="Liao Z."/>
            <person name="Chang Y."/>
            <person name="Mo W."/>
            <person name="Hu G."/>
            <person name="Li W."/>
            <person name="Zhao G."/>
            <person name="Zhu H."/>
            <person name="Hu X."/>
            <person name="Ji K."/>
            <person name="Xiang X."/>
            <person name="Song Q."/>
            <person name="Yuan D."/>
            <person name="Jin S."/>
            <person name="Zhang L."/>
        </authorList>
    </citation>
    <scope>NUCLEOTIDE SEQUENCE [LARGE SCALE GENOMIC DNA]</scope>
    <source>
        <strain evidence="1">SQ_2022a</strain>
    </source>
</reference>
<protein>
    <submittedName>
        <fullName evidence="1">Threonine aspartase</fullName>
    </submittedName>
</protein>
<keyword evidence="2" id="KW-1185">Reference proteome</keyword>